<protein>
    <recommendedName>
        <fullName evidence="3">Endonuclease/exonuclease/phosphatase domain-containing protein</fullName>
    </recommendedName>
</protein>
<name>A0A7N8XJ53_9TELE</name>
<keyword evidence="2" id="KW-1185">Reference proteome</keyword>
<evidence type="ECO:0000313" key="1">
    <source>
        <dbReference type="Ensembl" id="ENSMAMP00000051129.1"/>
    </source>
</evidence>
<dbReference type="GeneTree" id="ENSGT01030000237061"/>
<proteinExistence type="predicted"/>
<dbReference type="InParanoid" id="A0A7N8XJ53"/>
<dbReference type="AlphaFoldDB" id="A0A7N8XJ53"/>
<sequence>MRKLWRSCKGGGYRWCRRSKGECVGGVECIHRGEEGRVLVVDVVCDGQRIRLISIHAPNDVSARRDFFMSLEKWCTQATIIMGDWNVVMDRRDAGVNNKYGNDVSRKAVWNLMSVGKLVDVWRTLHPNMTAFSRTQVILGKMKLEKILSIIGPSVC</sequence>
<organism evidence="1 2">
    <name type="scientific">Mastacembelus armatus</name>
    <name type="common">zig-zag eel</name>
    <dbReference type="NCBI Taxonomy" id="205130"/>
    <lineage>
        <taxon>Eukaryota</taxon>
        <taxon>Metazoa</taxon>
        <taxon>Chordata</taxon>
        <taxon>Craniata</taxon>
        <taxon>Vertebrata</taxon>
        <taxon>Euteleostomi</taxon>
        <taxon>Actinopterygii</taxon>
        <taxon>Neopterygii</taxon>
        <taxon>Teleostei</taxon>
        <taxon>Neoteleostei</taxon>
        <taxon>Acanthomorphata</taxon>
        <taxon>Anabantaria</taxon>
        <taxon>Synbranchiformes</taxon>
        <taxon>Mastacembelidae</taxon>
        <taxon>Mastacembelus</taxon>
    </lineage>
</organism>
<evidence type="ECO:0008006" key="3">
    <source>
        <dbReference type="Google" id="ProtNLM"/>
    </source>
</evidence>
<dbReference type="Ensembl" id="ENSMAMT00000040353.1">
    <property type="protein sequence ID" value="ENSMAMP00000051129.1"/>
    <property type="gene ID" value="ENSMAMG00000026465.1"/>
</dbReference>
<reference evidence="1" key="1">
    <citation type="submission" date="2025-08" db="UniProtKB">
        <authorList>
            <consortium name="Ensembl"/>
        </authorList>
    </citation>
    <scope>IDENTIFICATION</scope>
</reference>
<reference evidence="1" key="2">
    <citation type="submission" date="2025-09" db="UniProtKB">
        <authorList>
            <consortium name="Ensembl"/>
        </authorList>
    </citation>
    <scope>IDENTIFICATION</scope>
</reference>
<dbReference type="Gene3D" id="3.60.10.10">
    <property type="entry name" value="Endonuclease/exonuclease/phosphatase"/>
    <property type="match status" value="1"/>
</dbReference>
<dbReference type="Proteomes" id="UP000261640">
    <property type="component" value="Unplaced"/>
</dbReference>
<dbReference type="InterPro" id="IPR036691">
    <property type="entry name" value="Endo/exonu/phosph_ase_sf"/>
</dbReference>
<evidence type="ECO:0000313" key="2">
    <source>
        <dbReference type="Proteomes" id="UP000261640"/>
    </source>
</evidence>
<dbReference type="SUPFAM" id="SSF56219">
    <property type="entry name" value="DNase I-like"/>
    <property type="match status" value="1"/>
</dbReference>
<accession>A0A7N8XJ53</accession>